<evidence type="ECO:0000256" key="14">
    <source>
        <dbReference type="SAM" id="SignalP"/>
    </source>
</evidence>
<name>A0A8B8B2Q9_CRAVI</name>
<dbReference type="InterPro" id="IPR000157">
    <property type="entry name" value="TIR_dom"/>
</dbReference>
<dbReference type="Pfam" id="PF01582">
    <property type="entry name" value="TIR"/>
    <property type="match status" value="1"/>
</dbReference>
<keyword evidence="11" id="KW-0675">Receptor</keyword>
<dbReference type="GO" id="GO:0002224">
    <property type="term" value="P:toll-like receptor signaling pathway"/>
    <property type="evidence" value="ECO:0007669"/>
    <property type="project" value="InterPro"/>
</dbReference>
<dbReference type="PIRSF" id="PIRSF037595">
    <property type="entry name" value="Toll-like_receptor"/>
    <property type="match status" value="1"/>
</dbReference>
<evidence type="ECO:0000256" key="8">
    <source>
        <dbReference type="ARBA" id="ARBA00022859"/>
    </source>
</evidence>
<feature type="chain" id="PRO_5034656707" evidence="14">
    <location>
        <begin position="24"/>
        <end position="752"/>
    </location>
</feature>
<dbReference type="GO" id="GO:0005886">
    <property type="term" value="C:plasma membrane"/>
    <property type="evidence" value="ECO:0007669"/>
    <property type="project" value="TreeGrafter"/>
</dbReference>
<dbReference type="PRINTS" id="PR01537">
    <property type="entry name" value="INTRLKN1R1F"/>
</dbReference>
<dbReference type="PANTHER" id="PTHR24365:SF541">
    <property type="entry name" value="PROTEIN TOLL-RELATED"/>
    <property type="match status" value="1"/>
</dbReference>
<evidence type="ECO:0000256" key="10">
    <source>
        <dbReference type="ARBA" id="ARBA00023136"/>
    </source>
</evidence>
<keyword evidence="3" id="KW-0399">Innate immunity</keyword>
<dbReference type="Proteomes" id="UP000694844">
    <property type="component" value="Chromosome 8"/>
</dbReference>
<dbReference type="SUPFAM" id="SSF52058">
    <property type="entry name" value="L domain-like"/>
    <property type="match status" value="2"/>
</dbReference>
<organism evidence="16 17">
    <name type="scientific">Crassostrea virginica</name>
    <name type="common">Eastern oyster</name>
    <dbReference type="NCBI Taxonomy" id="6565"/>
    <lineage>
        <taxon>Eukaryota</taxon>
        <taxon>Metazoa</taxon>
        <taxon>Spiralia</taxon>
        <taxon>Lophotrochozoa</taxon>
        <taxon>Mollusca</taxon>
        <taxon>Bivalvia</taxon>
        <taxon>Autobranchia</taxon>
        <taxon>Pteriomorphia</taxon>
        <taxon>Ostreida</taxon>
        <taxon>Ostreoidea</taxon>
        <taxon>Ostreidae</taxon>
        <taxon>Crassostrea</taxon>
    </lineage>
</organism>
<keyword evidence="12" id="KW-0325">Glycoprotein</keyword>
<dbReference type="InterPro" id="IPR017241">
    <property type="entry name" value="Toll-like_receptor"/>
</dbReference>
<keyword evidence="10 13" id="KW-0472">Membrane</keyword>
<evidence type="ECO:0000256" key="13">
    <source>
        <dbReference type="SAM" id="Phobius"/>
    </source>
</evidence>
<dbReference type="SMART" id="SM00369">
    <property type="entry name" value="LRR_TYP"/>
    <property type="match status" value="8"/>
</dbReference>
<evidence type="ECO:0000256" key="6">
    <source>
        <dbReference type="ARBA" id="ARBA00022729"/>
    </source>
</evidence>
<sequence>MDVLPFLVHTIGILVVLDISVNGCTYDHKCNCTLAHGTWYADCSDRGLVRSPKFWPNVTRINLSMNKLSSLPERSLLPDILTHFDLSFNKIATFRNNAFQQLWKLTALRLDGNALRVTNDLNSSIFEDLLNIKYLDLSDNPELTLRIMPILTRGIQNSTIEILRLNRIQCTFGVGAELRIEDVRFLKYTNLKEIYLSSNRIEQIENGAPYFFPQSLEKASVADNLFTFGLYIFEVISLQNLKWLNMSLQQMPHSPVEVVENILHFCVNKRRNIISDMEVYPSNETIKHAQEMFKAMSTYNFTIPVPPNLEIIYAQEMGLRYVIPKLEFSQNTVKELYMQGNTFYRWAGPIIGINHLRLLNLSNNFCSNVSRDFFSHIINLSELYISNNLLGFSIASDIDGRIFENLLNLRHMDLKANRISHLPFMVFKSLKNLQHLDLSNNLLTTVEFDILKLKTLTYLDLSGNQIQTLAESTRNNISLLKEQTNISLNLLNNPLRCDCKTLDFLQWMVKERKLGKIRFPHFRDYACTKSSSDRKVLKFTNIEIQIEELIKQCSSYTTLVFIIASLIILFLAVLSAGLIYRVRWKLRYFYYMTKSRYHGYKAVRGDDQSSLKYDAFVSYADEDRQFVLKMISKLEGEKNIRLCIHHRDFVPGYDIAENIITAVNKSKKTIIILSPNYIKSSWCMYELHIAKMEEIYSREKENVLFLIFYEAVPADIIPLKIMDVINQKSYIEFPNDEYGNTVFWNRLGEALM</sequence>
<evidence type="ECO:0000256" key="7">
    <source>
        <dbReference type="ARBA" id="ARBA00022737"/>
    </source>
</evidence>
<evidence type="ECO:0000313" key="17">
    <source>
        <dbReference type="RefSeq" id="XP_022296914.1"/>
    </source>
</evidence>
<dbReference type="KEGG" id="cvn:111106502"/>
<keyword evidence="5 13" id="KW-0812">Transmembrane</keyword>
<protein>
    <submittedName>
        <fullName evidence="17">Toll-like receptor 10 isoform X1</fullName>
    </submittedName>
</protein>
<dbReference type="SUPFAM" id="SSF52200">
    <property type="entry name" value="Toll/Interleukin receptor TIR domain"/>
    <property type="match status" value="1"/>
</dbReference>
<keyword evidence="9 13" id="KW-1133">Transmembrane helix</keyword>
<dbReference type="SMART" id="SM00365">
    <property type="entry name" value="LRR_SD22"/>
    <property type="match status" value="5"/>
</dbReference>
<dbReference type="Pfam" id="PF13855">
    <property type="entry name" value="LRR_8"/>
    <property type="match status" value="2"/>
</dbReference>
<dbReference type="InterPro" id="IPR001611">
    <property type="entry name" value="Leu-rich_rpt"/>
</dbReference>
<evidence type="ECO:0000256" key="3">
    <source>
        <dbReference type="ARBA" id="ARBA00022588"/>
    </source>
</evidence>
<dbReference type="RefSeq" id="XP_022296914.1">
    <property type="nucleotide sequence ID" value="XM_022441206.1"/>
</dbReference>
<dbReference type="PROSITE" id="PS50104">
    <property type="entry name" value="TIR"/>
    <property type="match status" value="1"/>
</dbReference>
<proteinExistence type="inferred from homology"/>
<evidence type="ECO:0000256" key="2">
    <source>
        <dbReference type="ARBA" id="ARBA00009634"/>
    </source>
</evidence>
<dbReference type="InterPro" id="IPR032675">
    <property type="entry name" value="LRR_dom_sf"/>
</dbReference>
<dbReference type="PANTHER" id="PTHR24365">
    <property type="entry name" value="TOLL-LIKE RECEPTOR"/>
    <property type="match status" value="1"/>
</dbReference>
<evidence type="ECO:0000256" key="5">
    <source>
        <dbReference type="ARBA" id="ARBA00022692"/>
    </source>
</evidence>
<comment type="subcellular location">
    <subcellularLocation>
        <location evidence="1">Membrane</location>
        <topology evidence="1">Single-pass type I membrane protein</topology>
    </subcellularLocation>
</comment>
<keyword evidence="16" id="KW-1185">Reference proteome</keyword>
<evidence type="ECO:0000259" key="15">
    <source>
        <dbReference type="PROSITE" id="PS50104"/>
    </source>
</evidence>
<dbReference type="GO" id="GO:0045087">
    <property type="term" value="P:innate immune response"/>
    <property type="evidence" value="ECO:0007669"/>
    <property type="project" value="UniProtKB-KW"/>
</dbReference>
<keyword evidence="6 14" id="KW-0732">Signal</keyword>
<dbReference type="PROSITE" id="PS51450">
    <property type="entry name" value="LRR"/>
    <property type="match status" value="3"/>
</dbReference>
<gene>
    <name evidence="17" type="primary">LOC111106502</name>
</gene>
<dbReference type="Gene3D" id="3.80.10.10">
    <property type="entry name" value="Ribonuclease Inhibitor"/>
    <property type="match status" value="4"/>
</dbReference>
<evidence type="ECO:0000256" key="11">
    <source>
        <dbReference type="ARBA" id="ARBA00023170"/>
    </source>
</evidence>
<reference evidence="17" key="1">
    <citation type="submission" date="2025-08" db="UniProtKB">
        <authorList>
            <consortium name="RefSeq"/>
        </authorList>
    </citation>
    <scope>IDENTIFICATION</scope>
    <source>
        <tissue evidence="17">Whole sample</tissue>
    </source>
</reference>
<dbReference type="InterPro" id="IPR003591">
    <property type="entry name" value="Leu-rich_rpt_typical-subtyp"/>
</dbReference>
<dbReference type="SMART" id="SM00255">
    <property type="entry name" value="TIR"/>
    <property type="match status" value="1"/>
</dbReference>
<keyword evidence="8" id="KW-0391">Immunity</keyword>
<dbReference type="AlphaFoldDB" id="A0A8B8B2Q9"/>
<dbReference type="InterPro" id="IPR035897">
    <property type="entry name" value="Toll_tir_struct_dom_sf"/>
</dbReference>
<evidence type="ECO:0000256" key="1">
    <source>
        <dbReference type="ARBA" id="ARBA00004479"/>
    </source>
</evidence>
<feature type="transmembrane region" description="Helical" evidence="13">
    <location>
        <begin position="559"/>
        <end position="580"/>
    </location>
</feature>
<dbReference type="GeneID" id="111106502"/>
<dbReference type="GO" id="GO:0004888">
    <property type="term" value="F:transmembrane signaling receptor activity"/>
    <property type="evidence" value="ECO:0007669"/>
    <property type="project" value="InterPro"/>
</dbReference>
<evidence type="ECO:0000256" key="12">
    <source>
        <dbReference type="ARBA" id="ARBA00023180"/>
    </source>
</evidence>
<dbReference type="Gene3D" id="3.40.50.10140">
    <property type="entry name" value="Toll/interleukin-1 receptor homology (TIR) domain"/>
    <property type="match status" value="1"/>
</dbReference>
<evidence type="ECO:0000256" key="9">
    <source>
        <dbReference type="ARBA" id="ARBA00022989"/>
    </source>
</evidence>
<dbReference type="FunFam" id="3.40.50.10140:FF:000001">
    <property type="entry name" value="Toll-like receptor 2"/>
    <property type="match status" value="1"/>
</dbReference>
<dbReference type="OrthoDB" id="5954366at2759"/>
<comment type="similarity">
    <text evidence="2">Belongs to the Toll-like receptor family.</text>
</comment>
<keyword evidence="4" id="KW-0433">Leucine-rich repeat</keyword>
<evidence type="ECO:0000256" key="4">
    <source>
        <dbReference type="ARBA" id="ARBA00022614"/>
    </source>
</evidence>
<feature type="signal peptide" evidence="14">
    <location>
        <begin position="1"/>
        <end position="23"/>
    </location>
</feature>
<feature type="domain" description="TIR" evidence="15">
    <location>
        <begin position="611"/>
        <end position="751"/>
    </location>
</feature>
<accession>A0A8B8B2Q9</accession>
<evidence type="ECO:0000313" key="16">
    <source>
        <dbReference type="Proteomes" id="UP000694844"/>
    </source>
</evidence>
<keyword evidence="7" id="KW-0677">Repeat</keyword>